<keyword evidence="9" id="KW-1185">Reference proteome</keyword>
<name>A0A0S2KN28_9BACT</name>
<sequence length="502" mass="57959">MQNEKMMKNGRRLIKYSGQVFTPDYLVSNILDYSNYAGAGILHKHVIDNSCGDGAFLCEIVDRYCQVFLENSTDRTALKDELQAYIHGIEIEETAYQNCLYNLDTVVSNYGLAKIEWDILHQDALTTTKYDGRMDFVVGNPPYVRVHNLKSHYDLVKTFLFATGGMTDLYLVFYELGLRMLNLNGCLCYVTPSSWLTSLAATHMRTYLFRHQNLTCLIDLGHFQAFEGVTTYTLIALIKNNIQTETVAYYRYDRTAKDRVFVDYLPLKDMYIHNEFYLANRQQLLELRRIMLYPSKKYVCVKNGFATLADKVFIGIIPFKQFVIPVIKASTGVWQSAFFPYDEKGRPYSKSVIFRNETVALYLNDHKESLLKQKNEKECPNWYLYGRTQALKDVFKNKLAITTLIRDVSSIKLNSAPIGTGVYSGLYILATVSQDEVRSLILSEDFISYVQALRNYKSGGYYTFNSKALERYLNFKLTAKYDGIKNFSKWESGFSEGYLRFV</sequence>
<proteinExistence type="inferred from homology"/>
<dbReference type="EC" id="2.1.1.72" evidence="2"/>
<dbReference type="InterPro" id="IPR050953">
    <property type="entry name" value="N4_N6_ade-DNA_methylase"/>
</dbReference>
<protein>
    <recommendedName>
        <fullName evidence="2">site-specific DNA-methyltransferase (adenine-specific)</fullName>
        <ecNumber evidence="2">2.1.1.72</ecNumber>
    </recommendedName>
</protein>
<dbReference type="GO" id="GO:0009007">
    <property type="term" value="F:site-specific DNA-methyltransferase (adenine-specific) activity"/>
    <property type="evidence" value="ECO:0007669"/>
    <property type="project" value="UniProtKB-EC"/>
</dbReference>
<dbReference type="PANTHER" id="PTHR33841:SF5">
    <property type="entry name" value="DNA METHYLASE (MODIFICATION METHYLASE) (METHYLTRANSFERASE)-RELATED"/>
    <property type="match status" value="1"/>
</dbReference>
<evidence type="ECO:0000256" key="5">
    <source>
        <dbReference type="ARBA" id="ARBA00022691"/>
    </source>
</evidence>
<dbReference type="InterPro" id="IPR002052">
    <property type="entry name" value="DNA_methylase_N6_adenine_CS"/>
</dbReference>
<dbReference type="GO" id="GO:0003676">
    <property type="term" value="F:nucleic acid binding"/>
    <property type="evidence" value="ECO:0007669"/>
    <property type="project" value="InterPro"/>
</dbReference>
<organism evidence="8 9">
    <name type="scientific">Hoylesella enoeca</name>
    <dbReference type="NCBI Taxonomy" id="76123"/>
    <lineage>
        <taxon>Bacteria</taxon>
        <taxon>Pseudomonadati</taxon>
        <taxon>Bacteroidota</taxon>
        <taxon>Bacteroidia</taxon>
        <taxon>Bacteroidales</taxon>
        <taxon>Prevotellaceae</taxon>
        <taxon>Hoylesella</taxon>
    </lineage>
</organism>
<dbReference type="Pfam" id="PF07669">
    <property type="entry name" value="Eco57I"/>
    <property type="match status" value="1"/>
</dbReference>
<dbReference type="InterPro" id="IPR029063">
    <property type="entry name" value="SAM-dependent_MTases_sf"/>
</dbReference>
<evidence type="ECO:0000256" key="1">
    <source>
        <dbReference type="ARBA" id="ARBA00006594"/>
    </source>
</evidence>
<dbReference type="Proteomes" id="UP000056252">
    <property type="component" value="Chromosome"/>
</dbReference>
<reference evidence="9" key="1">
    <citation type="submission" date="2015-11" db="EMBL/GenBank/DDBJ databases">
        <authorList>
            <person name="Holder M.E."/>
            <person name="Ajami N.J."/>
            <person name="Petrosino J.F."/>
        </authorList>
    </citation>
    <scope>NUCLEOTIDE SEQUENCE [LARGE SCALE GENOMIC DNA]</scope>
    <source>
        <strain evidence="9">F0113</strain>
    </source>
</reference>
<evidence type="ECO:0000256" key="3">
    <source>
        <dbReference type="ARBA" id="ARBA00022603"/>
    </source>
</evidence>
<dbReference type="SUPFAM" id="SSF53335">
    <property type="entry name" value="S-adenosyl-L-methionine-dependent methyltransferases"/>
    <property type="match status" value="1"/>
</dbReference>
<dbReference type="EMBL" id="CP013195">
    <property type="protein sequence ID" value="ALO49476.1"/>
    <property type="molecule type" value="Genomic_DNA"/>
</dbReference>
<evidence type="ECO:0000313" key="9">
    <source>
        <dbReference type="Proteomes" id="UP000056252"/>
    </source>
</evidence>
<dbReference type="eggNOG" id="COG0827">
    <property type="taxonomic scope" value="Bacteria"/>
</dbReference>
<evidence type="ECO:0000256" key="6">
    <source>
        <dbReference type="ARBA" id="ARBA00047942"/>
    </source>
</evidence>
<gene>
    <name evidence="8" type="ORF">AS203_10535</name>
</gene>
<evidence type="ECO:0000256" key="2">
    <source>
        <dbReference type="ARBA" id="ARBA00011900"/>
    </source>
</evidence>
<comment type="catalytic activity">
    <reaction evidence="6">
        <text>a 2'-deoxyadenosine in DNA + S-adenosyl-L-methionine = an N(6)-methyl-2'-deoxyadenosine in DNA + S-adenosyl-L-homocysteine + H(+)</text>
        <dbReference type="Rhea" id="RHEA:15197"/>
        <dbReference type="Rhea" id="RHEA-COMP:12418"/>
        <dbReference type="Rhea" id="RHEA-COMP:12419"/>
        <dbReference type="ChEBI" id="CHEBI:15378"/>
        <dbReference type="ChEBI" id="CHEBI:57856"/>
        <dbReference type="ChEBI" id="CHEBI:59789"/>
        <dbReference type="ChEBI" id="CHEBI:90615"/>
        <dbReference type="ChEBI" id="CHEBI:90616"/>
        <dbReference type="EC" id="2.1.1.72"/>
    </reaction>
</comment>
<keyword evidence="4" id="KW-0808">Transferase</keyword>
<accession>A0A0S2KN28</accession>
<comment type="similarity">
    <text evidence="1">Belongs to the N(4)/N(6)-methyltransferase family.</text>
</comment>
<dbReference type="PROSITE" id="PS00092">
    <property type="entry name" value="N6_MTASE"/>
    <property type="match status" value="1"/>
</dbReference>
<dbReference type="PRINTS" id="PR00507">
    <property type="entry name" value="N12N6MTFRASE"/>
</dbReference>
<evidence type="ECO:0000259" key="7">
    <source>
        <dbReference type="Pfam" id="PF07669"/>
    </source>
</evidence>
<evidence type="ECO:0000313" key="8">
    <source>
        <dbReference type="EMBL" id="ALO49476.1"/>
    </source>
</evidence>
<keyword evidence="3" id="KW-0489">Methyltransferase</keyword>
<evidence type="ECO:0000256" key="4">
    <source>
        <dbReference type="ARBA" id="ARBA00022679"/>
    </source>
</evidence>
<dbReference type="PANTHER" id="PTHR33841">
    <property type="entry name" value="DNA METHYLTRANSFERASE YEEA-RELATED"/>
    <property type="match status" value="1"/>
</dbReference>
<dbReference type="KEGG" id="peo:AS203_10535"/>
<dbReference type="InterPro" id="IPR011639">
    <property type="entry name" value="MethylTrfase_TaqI-like_dom"/>
</dbReference>
<dbReference type="OrthoDB" id="9814572at2"/>
<dbReference type="GO" id="GO:0032259">
    <property type="term" value="P:methylation"/>
    <property type="evidence" value="ECO:0007669"/>
    <property type="project" value="UniProtKB-KW"/>
</dbReference>
<dbReference type="STRING" id="76123.AS203_10535"/>
<dbReference type="Gene3D" id="3.40.50.150">
    <property type="entry name" value="Vaccinia Virus protein VP39"/>
    <property type="match status" value="1"/>
</dbReference>
<keyword evidence="5" id="KW-0949">S-adenosyl-L-methionine</keyword>
<dbReference type="REBASE" id="132020">
    <property type="entry name" value="M.Pen113II"/>
</dbReference>
<dbReference type="GO" id="GO:0006304">
    <property type="term" value="P:DNA modification"/>
    <property type="evidence" value="ECO:0007669"/>
    <property type="project" value="InterPro"/>
</dbReference>
<feature type="domain" description="Type II methyltransferase M.TaqI-like" evidence="7">
    <location>
        <begin position="92"/>
        <end position="226"/>
    </location>
</feature>
<dbReference type="AlphaFoldDB" id="A0A0S2KN28"/>